<reference evidence="1 2" key="1">
    <citation type="submission" date="2019-05" db="EMBL/GenBank/DDBJ databases">
        <title>Complete genome sequence of Izhakiella calystegiae KSNA2, an endophyte isolated from beach morning glory (Calystegia soldanella).</title>
        <authorList>
            <person name="Jiang L."/>
            <person name="Jeong J.C."/>
            <person name="Kim C.Y."/>
            <person name="Kim D.H."/>
            <person name="Kim S.W."/>
            <person name="Lee j."/>
        </authorList>
    </citation>
    <scope>NUCLEOTIDE SEQUENCE [LARGE SCALE GENOMIC DNA]</scope>
    <source>
        <strain evidence="1 2">KSNA2</strain>
    </source>
</reference>
<proteinExistence type="predicted"/>
<keyword evidence="2" id="KW-1185">Reference proteome</keyword>
<protein>
    <submittedName>
        <fullName evidence="1">Conjugal transfer protein TraB</fullName>
    </submittedName>
</protein>
<gene>
    <name evidence="1" type="ORF">FEM41_11310</name>
</gene>
<evidence type="ECO:0000313" key="1">
    <source>
        <dbReference type="EMBL" id="QCT20197.1"/>
    </source>
</evidence>
<dbReference type="PANTHER" id="PTHR40590:SF1">
    <property type="entry name" value="CYTOPLASMIC PROTEIN"/>
    <property type="match status" value="1"/>
</dbReference>
<dbReference type="AlphaFoldDB" id="A0A4V1G7M8"/>
<dbReference type="InterPro" id="IPR002816">
    <property type="entry name" value="TraB/PrgY/GumN_fam"/>
</dbReference>
<sequence>MGLFSRLHTLFSRFGSHSYPWPALDITLPGQRHLHLVGSIHMGTPDMAPLPTRLVRKLREADALVVEADISGSDSPFSSHGEEPPLETRLNQKTLEHALKLLRELNIPLENVDNLPLWQIALLLQAHQAQKLGLRPDYGIDYQLIQAASQFQLPVRELEGTGNQLTLLQTLPDAGLGLLQDTLIHWHTNARLLQTMISWWLKSPPAAPDPSLPSTFSNELYDVLMVQRNRQWYDFLHKLPPGRYVVAVGALHLYGESNLPSLLRQR</sequence>
<dbReference type="Pfam" id="PF01963">
    <property type="entry name" value="TraB_PrgY_gumN"/>
    <property type="match status" value="1"/>
</dbReference>
<evidence type="ECO:0000313" key="2">
    <source>
        <dbReference type="Proteomes" id="UP000302163"/>
    </source>
</evidence>
<dbReference type="RefSeq" id="WP_138096073.1">
    <property type="nucleotide sequence ID" value="NZ_CP040428.1"/>
</dbReference>
<dbReference type="PANTHER" id="PTHR40590">
    <property type="entry name" value="CYTOPLASMIC PROTEIN-RELATED"/>
    <property type="match status" value="1"/>
</dbReference>
<dbReference type="InterPro" id="IPR047111">
    <property type="entry name" value="YbaP-like"/>
</dbReference>
<organism evidence="1 2">
    <name type="scientific">Jejubacter calystegiae</name>
    <dbReference type="NCBI Taxonomy" id="2579935"/>
    <lineage>
        <taxon>Bacteria</taxon>
        <taxon>Pseudomonadati</taxon>
        <taxon>Pseudomonadota</taxon>
        <taxon>Gammaproteobacteria</taxon>
        <taxon>Enterobacterales</taxon>
        <taxon>Enterobacteriaceae</taxon>
        <taxon>Jejubacter</taxon>
    </lineage>
</organism>
<dbReference type="OrthoDB" id="357294at2"/>
<dbReference type="EMBL" id="CP040428">
    <property type="protein sequence ID" value="QCT20197.1"/>
    <property type="molecule type" value="Genomic_DNA"/>
</dbReference>
<name>A0A4V1G7M8_9ENTR</name>
<dbReference type="CDD" id="cd14789">
    <property type="entry name" value="Tiki"/>
    <property type="match status" value="1"/>
</dbReference>
<dbReference type="KEGG" id="izh:FEM41_11310"/>
<dbReference type="Proteomes" id="UP000302163">
    <property type="component" value="Chromosome"/>
</dbReference>
<accession>A0A4V1G7M8</accession>